<evidence type="ECO:0000259" key="2">
    <source>
        <dbReference type="Pfam" id="PF02867"/>
    </source>
</evidence>
<dbReference type="GO" id="GO:0005524">
    <property type="term" value="F:ATP binding"/>
    <property type="evidence" value="ECO:0007669"/>
    <property type="project" value="TreeGrafter"/>
</dbReference>
<dbReference type="GO" id="GO:0004748">
    <property type="term" value="F:ribonucleoside-diphosphate reductase activity, thioredoxin disulfide as acceptor"/>
    <property type="evidence" value="ECO:0007669"/>
    <property type="project" value="TreeGrafter"/>
</dbReference>
<dbReference type="InterPro" id="IPR013350">
    <property type="entry name" value="RNR_alpha"/>
</dbReference>
<protein>
    <submittedName>
        <fullName evidence="3">Ribonucleoside-diphosphate reductase, alpha chain</fullName>
    </submittedName>
</protein>
<organism evidence="3 4">
    <name type="scientific">Truepera radiovictrix (strain DSM 17093 / CIP 108686 / LMG 22925 / RQ-24)</name>
    <dbReference type="NCBI Taxonomy" id="649638"/>
    <lineage>
        <taxon>Bacteria</taxon>
        <taxon>Thermotogati</taxon>
        <taxon>Deinococcota</taxon>
        <taxon>Deinococci</taxon>
        <taxon>Trueperales</taxon>
        <taxon>Trueperaceae</taxon>
        <taxon>Truepera</taxon>
    </lineage>
</organism>
<dbReference type="NCBIfam" id="NF006577">
    <property type="entry name" value="PRK09102.1"/>
    <property type="match status" value="1"/>
</dbReference>
<gene>
    <name evidence="3" type="ordered locus">Trad_0107</name>
</gene>
<accession>D7CXC5</accession>
<sequence length="554" mass="60928">MSAPVSAPRFAWLTEESRAFLRRGYLLPGVSPEGRLRQISERAEALLGLPGFAERFFDYLARGFYSLSSPIWANFGLSRGLPISCFGSYVPDSMAGILGAAAEVGIMSKYGGGTSAYFGDLRPRGAPIRDNGFSEGAVNFLRLFDTLIDVTKQGATRRGSFAAYLPIDHPDVEEFLAIRSDGNPIQNLFFGVAVSDAWLEAMRAGDADKRRVWAKVLQKRTEVGLPYVLFTDNATRGAPEVYRDRGLVVRSSNLCTEIMLPVAEDESFVCDLASMNLATYDAWRATDAVRLLVFFLDAVMTEFIDKSASLPFFERARRFAVRHRALGVGVVGYHSLLQARRVPFGSLQAALLNRQIFRELREAADDASAELARRYGEPALCEGTGRRNTTLLAVAPTTSSAFILGGVSPSVEPLRSNYYVRDLAKAVVTYRNPALREVLRERGHDTPAVWRSILAHDGSVQHLDCLSDEEKGVFATFSEISPRDIIVQAAGRQAFIDQGQSLNLMIHPETPARDLNALVLEAHARGLKSLYYQHAISAAQALNRELLTCSACEA</sequence>
<dbReference type="PANTHER" id="PTHR11573:SF6">
    <property type="entry name" value="RIBONUCLEOSIDE-DIPHOSPHATE REDUCTASE LARGE SUBUNIT"/>
    <property type="match status" value="1"/>
</dbReference>
<dbReference type="PANTHER" id="PTHR11573">
    <property type="entry name" value="RIBONUCLEOSIDE-DIPHOSPHATE REDUCTASE LARGE CHAIN"/>
    <property type="match status" value="1"/>
</dbReference>
<evidence type="ECO:0000256" key="1">
    <source>
        <dbReference type="ARBA" id="ARBA00010406"/>
    </source>
</evidence>
<evidence type="ECO:0000313" key="3">
    <source>
        <dbReference type="EMBL" id="ADI13249.1"/>
    </source>
</evidence>
<reference evidence="4" key="1">
    <citation type="submission" date="2010-05" db="EMBL/GenBank/DDBJ databases">
        <title>The complete genome of Truepera radiovictris DSM 17093.</title>
        <authorList>
            <consortium name="US DOE Joint Genome Institute (JGI-PGF)"/>
            <person name="Lucas S."/>
            <person name="Copeland A."/>
            <person name="Lapidus A."/>
            <person name="Glavina del Rio T."/>
            <person name="Dalin E."/>
            <person name="Tice H."/>
            <person name="Bruce D."/>
            <person name="Goodwin L."/>
            <person name="Pitluck S."/>
            <person name="Kyrpides N."/>
            <person name="Mavromatis K."/>
            <person name="Ovchinnikova G."/>
            <person name="Munk A.C."/>
            <person name="Detter J.C."/>
            <person name="Han C."/>
            <person name="Tapia R."/>
            <person name="Land M."/>
            <person name="Hauser L."/>
            <person name="Markowitz V."/>
            <person name="Cheng J.-F."/>
            <person name="Hugenholtz P."/>
            <person name="Woyke T."/>
            <person name="Wu D."/>
            <person name="Tindall B."/>
            <person name="Pomrenke H.G."/>
            <person name="Brambilla E."/>
            <person name="Klenk H.-P."/>
            <person name="Eisen J.A."/>
        </authorList>
    </citation>
    <scope>NUCLEOTIDE SEQUENCE [LARGE SCALE GENOMIC DNA]</scope>
    <source>
        <strain evidence="4">DSM 17093 / CIP 108686 / LMG 22925 / RQ-24</strain>
    </source>
</reference>
<dbReference type="STRING" id="649638.Trad_0107"/>
<dbReference type="EMBL" id="CP002049">
    <property type="protein sequence ID" value="ADI13249.1"/>
    <property type="molecule type" value="Genomic_DNA"/>
</dbReference>
<feature type="domain" description="Ribonucleotide reductase large subunit C-terminal" evidence="2">
    <location>
        <begin position="84"/>
        <end position="205"/>
    </location>
</feature>
<dbReference type="InterPro" id="IPR039718">
    <property type="entry name" value="Rrm1"/>
</dbReference>
<feature type="domain" description="Ribonucleotide reductase large subunit C-terminal" evidence="2">
    <location>
        <begin position="383"/>
        <end position="532"/>
    </location>
</feature>
<reference evidence="3 4" key="2">
    <citation type="journal article" date="2011" name="Stand. Genomic Sci.">
        <title>Complete genome sequence of Truepera radiovictrix type strain (RQ-24).</title>
        <authorList>
            <person name="Ivanova N."/>
            <person name="Rohde C."/>
            <person name="Munk C."/>
            <person name="Nolan M."/>
            <person name="Lucas S."/>
            <person name="Del Rio T.G."/>
            <person name="Tice H."/>
            <person name="Deshpande S."/>
            <person name="Cheng J.F."/>
            <person name="Tapia R."/>
            <person name="Han C."/>
            <person name="Goodwin L."/>
            <person name="Pitluck S."/>
            <person name="Liolios K."/>
            <person name="Mavromatis K."/>
            <person name="Mikhailova N."/>
            <person name="Pati A."/>
            <person name="Chen A."/>
            <person name="Palaniappan K."/>
            <person name="Land M."/>
            <person name="Hauser L."/>
            <person name="Chang Y.J."/>
            <person name="Jeffries C.D."/>
            <person name="Brambilla E."/>
            <person name="Rohde M."/>
            <person name="Goker M."/>
            <person name="Tindall B.J."/>
            <person name="Woyke T."/>
            <person name="Bristow J."/>
            <person name="Eisen J.A."/>
            <person name="Markowitz V."/>
            <person name="Hugenholtz P."/>
            <person name="Kyrpides N.C."/>
            <person name="Klenk H.P."/>
            <person name="Lapidus A."/>
        </authorList>
    </citation>
    <scope>NUCLEOTIDE SEQUENCE [LARGE SCALE GENOMIC DNA]</scope>
    <source>
        <strain evidence="4">DSM 17093 / CIP 108686 / LMG 22925 / RQ-24</strain>
    </source>
</reference>
<dbReference type="NCBIfam" id="TIGR02510">
    <property type="entry name" value="NrdE-prime"/>
    <property type="match status" value="1"/>
</dbReference>
<proteinExistence type="inferred from homology"/>
<dbReference type="eggNOG" id="COG0209">
    <property type="taxonomic scope" value="Bacteria"/>
</dbReference>
<dbReference type="OrthoDB" id="9762933at2"/>
<dbReference type="RefSeq" id="WP_013176629.1">
    <property type="nucleotide sequence ID" value="NC_014221.1"/>
</dbReference>
<dbReference type="KEGG" id="tra:Trad_0107"/>
<dbReference type="GO" id="GO:0005971">
    <property type="term" value="C:ribonucleoside-diphosphate reductase complex"/>
    <property type="evidence" value="ECO:0007669"/>
    <property type="project" value="TreeGrafter"/>
</dbReference>
<dbReference type="Gene3D" id="3.20.70.20">
    <property type="match status" value="1"/>
</dbReference>
<keyword evidence="4" id="KW-1185">Reference proteome</keyword>
<dbReference type="Proteomes" id="UP000000379">
    <property type="component" value="Chromosome"/>
</dbReference>
<dbReference type="SUPFAM" id="SSF51998">
    <property type="entry name" value="PFL-like glycyl radical enzymes"/>
    <property type="match status" value="1"/>
</dbReference>
<dbReference type="GO" id="GO:0009263">
    <property type="term" value="P:deoxyribonucleotide biosynthetic process"/>
    <property type="evidence" value="ECO:0007669"/>
    <property type="project" value="TreeGrafter"/>
</dbReference>
<comment type="similarity">
    <text evidence="1">Belongs to the ribonucleoside diphosphate reductase large chain family.</text>
</comment>
<name>D7CXC5_TRURR</name>
<dbReference type="PRINTS" id="PR01183">
    <property type="entry name" value="RIBORDTASEM1"/>
</dbReference>
<dbReference type="HOGENOM" id="CLU_000404_7_0_0"/>
<feature type="domain" description="Ribonucleotide reductase large subunit C-terminal" evidence="2">
    <location>
        <begin position="209"/>
        <end position="376"/>
    </location>
</feature>
<evidence type="ECO:0000313" key="4">
    <source>
        <dbReference type="Proteomes" id="UP000000379"/>
    </source>
</evidence>
<dbReference type="InterPro" id="IPR000788">
    <property type="entry name" value="RNR_lg_C"/>
</dbReference>
<dbReference type="AlphaFoldDB" id="D7CXC5"/>
<dbReference type="Pfam" id="PF02867">
    <property type="entry name" value="Ribonuc_red_lgC"/>
    <property type="match status" value="3"/>
</dbReference>